<gene>
    <name evidence="2" type="ORF">BCAMP_04777</name>
</gene>
<dbReference type="AlphaFoldDB" id="W7CUS5"/>
<dbReference type="EMBL" id="AODH01000016">
    <property type="protein sequence ID" value="EUJ40677.1"/>
    <property type="molecule type" value="Genomic_DNA"/>
</dbReference>
<evidence type="ECO:0000313" key="2">
    <source>
        <dbReference type="EMBL" id="EUJ40677.1"/>
    </source>
</evidence>
<name>W7CUS5_9LIST</name>
<dbReference type="OrthoDB" id="10007208at2"/>
<proteinExistence type="predicted"/>
<feature type="transmembrane region" description="Helical" evidence="1">
    <location>
        <begin position="27"/>
        <end position="48"/>
    </location>
</feature>
<protein>
    <submittedName>
        <fullName evidence="2">Uncharacterized protein</fullName>
    </submittedName>
</protein>
<reference evidence="2 3" key="1">
    <citation type="submission" date="2012-12" db="EMBL/GenBank/DDBJ databases">
        <title>Novel taxa of Listeriaceae from agricultural environments in the United States.</title>
        <authorList>
            <person name="den Bakker H.C."/>
            <person name="Allred A."/>
            <person name="Warchocki S."/>
            <person name="Wright E.M."/>
            <person name="Burrell A."/>
            <person name="Nightingale K.K."/>
            <person name="Kephart D."/>
            <person name="Wiedmann M."/>
        </authorList>
    </citation>
    <scope>NUCLEOTIDE SEQUENCE [LARGE SCALE GENOMIC DNA]</scope>
    <source>
        <strain evidence="2 3">FSL F6-1037</strain>
    </source>
</reference>
<evidence type="ECO:0000256" key="1">
    <source>
        <dbReference type="SAM" id="Phobius"/>
    </source>
</evidence>
<keyword evidence="3" id="KW-1185">Reference proteome</keyword>
<sequence>MVIHFEASTHALISYQEQKLKHSPVFFAFRFIYSILVTVIVGLLLFLYEQTLTVILVSSAIVFFYNHACFFVPHHYLVSY</sequence>
<keyword evidence="1" id="KW-1133">Transmembrane helix</keyword>
<comment type="caution">
    <text evidence="2">The sequence shown here is derived from an EMBL/GenBank/DDBJ whole genome shotgun (WGS) entry which is preliminary data.</text>
</comment>
<dbReference type="RefSeq" id="WP_035313974.1">
    <property type="nucleotide sequence ID" value="NZ_AODH01000016.1"/>
</dbReference>
<evidence type="ECO:0000313" key="3">
    <source>
        <dbReference type="Proteomes" id="UP000019243"/>
    </source>
</evidence>
<feature type="transmembrane region" description="Helical" evidence="1">
    <location>
        <begin position="54"/>
        <end position="78"/>
    </location>
</feature>
<dbReference type="Proteomes" id="UP000019243">
    <property type="component" value="Unassembled WGS sequence"/>
</dbReference>
<organism evidence="2 3">
    <name type="scientific">Brochothrix campestris FSL F6-1037</name>
    <dbReference type="NCBI Taxonomy" id="1265861"/>
    <lineage>
        <taxon>Bacteria</taxon>
        <taxon>Bacillati</taxon>
        <taxon>Bacillota</taxon>
        <taxon>Bacilli</taxon>
        <taxon>Bacillales</taxon>
        <taxon>Listeriaceae</taxon>
        <taxon>Brochothrix</taxon>
    </lineage>
</organism>
<accession>W7CUS5</accession>
<keyword evidence="1" id="KW-0472">Membrane</keyword>
<keyword evidence="1" id="KW-0812">Transmembrane</keyword>